<evidence type="ECO:0000313" key="3">
    <source>
        <dbReference type="RefSeq" id="XP_008481094.1"/>
    </source>
</evidence>
<dbReference type="PaxDb" id="121845-A0A1S3DGD1"/>
<protein>
    <submittedName>
        <fullName evidence="3">DNA ligase 1-like</fullName>
    </submittedName>
</protein>
<feature type="region of interest" description="Disordered" evidence="1">
    <location>
        <begin position="1"/>
        <end position="339"/>
    </location>
</feature>
<sequence length="380" mass="44497">MDTKNKTYNPSKEKKKSSRKTNKKRREKEEAISEEGFSDGSQYEDIGDGPYQSPEMDSKNKTYKPSKEKKKSSRKTNKKRREKEEAISEEKFSDGSQYEDTGDGPYQPSEMDMKNKTYKPSKEKKKSSRKTNKKRREKEEAISEEKFSVGSQYEDTDDGPYQPPEMDSKNKTYKPSKEKKKSSRKTNKKRREKEEAISEEKFSDGSQYEDTGDGPYQSPEMDTKNKTYKPSKEKKTYSRKTNKKCREKEEAISEEEFSYGSQYEDTDDGPYQPLEMDKKNKPSKEKKKSSRKTNKKRREKEEATSEEGFSDGSPYEDTEDDKITVRQPRHRYKVPGNDDPFKIIKALNQQYGENIDNLTLNIERKPTDGLDKTRLKLIWS</sequence>
<feature type="compositionally biased region" description="Basic and acidic residues" evidence="1">
    <location>
        <begin position="137"/>
        <end position="147"/>
    </location>
</feature>
<dbReference type="KEGG" id="dci:103517824"/>
<feature type="compositionally biased region" description="Basic residues" evidence="1">
    <location>
        <begin position="284"/>
        <end position="298"/>
    </location>
</feature>
<accession>A0A1S3DGD1</accession>
<dbReference type="Proteomes" id="UP000079169">
    <property type="component" value="Unplaced"/>
</dbReference>
<keyword evidence="2" id="KW-1185">Reference proteome</keyword>
<dbReference type="GeneID" id="103517824"/>
<dbReference type="RefSeq" id="XP_008481094.1">
    <property type="nucleotide sequence ID" value="XM_008482872.2"/>
</dbReference>
<feature type="compositionally biased region" description="Basic and acidic residues" evidence="1">
    <location>
        <begin position="192"/>
        <end position="203"/>
    </location>
</feature>
<feature type="compositionally biased region" description="Basic residues" evidence="1">
    <location>
        <begin position="13"/>
        <end position="26"/>
    </location>
</feature>
<proteinExistence type="predicted"/>
<evidence type="ECO:0000256" key="1">
    <source>
        <dbReference type="SAM" id="MobiDB-lite"/>
    </source>
</evidence>
<name>A0A1S3DGD1_DIACI</name>
<feature type="compositionally biased region" description="Acidic residues" evidence="1">
    <location>
        <begin position="304"/>
        <end position="320"/>
    </location>
</feature>
<feature type="compositionally biased region" description="Basic and acidic residues" evidence="1">
    <location>
        <begin position="82"/>
        <end position="93"/>
    </location>
</feature>
<feature type="compositionally biased region" description="Basic residues" evidence="1">
    <location>
        <begin position="116"/>
        <end position="136"/>
    </location>
</feature>
<feature type="compositionally biased region" description="Basic residues" evidence="1">
    <location>
        <begin position="171"/>
        <end position="191"/>
    </location>
</feature>
<feature type="compositionally biased region" description="Polar residues" evidence="1">
    <location>
        <begin position="1"/>
        <end position="10"/>
    </location>
</feature>
<feature type="compositionally biased region" description="Basic and acidic residues" evidence="1">
    <location>
        <begin position="221"/>
        <end position="236"/>
    </location>
</feature>
<organism evidence="2 3">
    <name type="scientific">Diaphorina citri</name>
    <name type="common">Asian citrus psyllid</name>
    <dbReference type="NCBI Taxonomy" id="121845"/>
    <lineage>
        <taxon>Eukaryota</taxon>
        <taxon>Metazoa</taxon>
        <taxon>Ecdysozoa</taxon>
        <taxon>Arthropoda</taxon>
        <taxon>Hexapoda</taxon>
        <taxon>Insecta</taxon>
        <taxon>Pterygota</taxon>
        <taxon>Neoptera</taxon>
        <taxon>Paraneoptera</taxon>
        <taxon>Hemiptera</taxon>
        <taxon>Sternorrhyncha</taxon>
        <taxon>Psylloidea</taxon>
        <taxon>Psyllidae</taxon>
        <taxon>Diaphorininae</taxon>
        <taxon>Diaphorina</taxon>
    </lineage>
</organism>
<reference evidence="3" key="1">
    <citation type="submission" date="2025-08" db="UniProtKB">
        <authorList>
            <consortium name="RefSeq"/>
        </authorList>
    </citation>
    <scope>IDENTIFICATION</scope>
</reference>
<feature type="compositionally biased region" description="Basic residues" evidence="1">
    <location>
        <begin position="61"/>
        <end position="81"/>
    </location>
</feature>
<evidence type="ECO:0000313" key="2">
    <source>
        <dbReference type="Proteomes" id="UP000079169"/>
    </source>
</evidence>
<gene>
    <name evidence="3" type="primary">LOC103517824</name>
</gene>
<dbReference type="AlphaFoldDB" id="A0A1S3DGD1"/>
<dbReference type="OMA" id="TFAPCTD"/>